<dbReference type="Proteomes" id="UP001055185">
    <property type="component" value="Unassembled WGS sequence"/>
</dbReference>
<dbReference type="Pfam" id="PF04205">
    <property type="entry name" value="FMN_bind"/>
    <property type="match status" value="2"/>
</dbReference>
<keyword evidence="1" id="KW-0472">Membrane</keyword>
<dbReference type="RefSeq" id="WP_238316116.1">
    <property type="nucleotide sequence ID" value="NZ_BQKV01000020.1"/>
</dbReference>
<feature type="domain" description="FMN-binding" evidence="2">
    <location>
        <begin position="53"/>
        <end position="128"/>
    </location>
</feature>
<gene>
    <name evidence="3" type="ORF">JCM17207_04890</name>
</gene>
<proteinExistence type="predicted"/>
<dbReference type="InterPro" id="IPR007329">
    <property type="entry name" value="FMN-bd"/>
</dbReference>
<dbReference type="AlphaFoldDB" id="A0AA37IWU0"/>
<feature type="domain" description="FMN-binding" evidence="2">
    <location>
        <begin position="148"/>
        <end position="223"/>
    </location>
</feature>
<evidence type="ECO:0000259" key="2">
    <source>
        <dbReference type="SMART" id="SM00900"/>
    </source>
</evidence>
<keyword evidence="4" id="KW-1185">Reference proteome</keyword>
<comment type="caution">
    <text evidence="3">The sequence shown here is derived from an EMBL/GenBank/DDBJ whole genome shotgun (WGS) entry which is preliminary data.</text>
</comment>
<keyword evidence="1" id="KW-0812">Transmembrane</keyword>
<name>A0AA37IWU0_9FIRM</name>
<reference evidence="3" key="1">
    <citation type="journal article" date="2022" name="Int. J. Syst. Evol. Microbiol.">
        <title>Genome-based, phenotypic and chemotaxonomic classification of Faecalibacterium strains: proposal of three novel species Faecalibacterium duncaniae sp. nov., Faecalibacterium hattorii sp. nov. and Faecalibacterium gallinarum sp. nov. .</title>
        <authorList>
            <person name="Sakamoto M."/>
            <person name="Sakurai N."/>
            <person name="Tanno H."/>
            <person name="Iino T."/>
            <person name="Ohkuma M."/>
            <person name="Endo A."/>
        </authorList>
    </citation>
    <scope>NUCLEOTIDE SEQUENCE</scope>
    <source>
        <strain evidence="3">JCM 17207</strain>
    </source>
</reference>
<evidence type="ECO:0000313" key="3">
    <source>
        <dbReference type="EMBL" id="GJN63864.1"/>
    </source>
</evidence>
<dbReference type="Gene3D" id="3.90.1010.20">
    <property type="match status" value="2"/>
</dbReference>
<protein>
    <recommendedName>
        <fullName evidence="2">FMN-binding domain-containing protein</fullName>
    </recommendedName>
</protein>
<sequence>MSKRVIRNALFMAVATVIMAILLLLYIRNTSPLSMGEAAGGYADGTYTATEQGYLSEVSVTVTISGGKVSDVAIDASGETPALGGAAAEQLAESLKAAGSTNGVDAVSGSTFTSEAVLAAMDACLAQAGGGAAAGGLTDGTYTASEQGCLSEVTVTVTVSGGAVSDVTIDASGETPALGGAAAEQLAETLKASGSTAGVDAISGSTMTSDAVLAAMDACLAQAAG</sequence>
<organism evidence="3 4">
    <name type="scientific">Faecalibacterium gallinarum</name>
    <dbReference type="NCBI Taxonomy" id="2903556"/>
    <lineage>
        <taxon>Bacteria</taxon>
        <taxon>Bacillati</taxon>
        <taxon>Bacillota</taxon>
        <taxon>Clostridia</taxon>
        <taxon>Eubacteriales</taxon>
        <taxon>Oscillospiraceae</taxon>
        <taxon>Faecalibacterium</taxon>
    </lineage>
</organism>
<dbReference type="SMART" id="SM00900">
    <property type="entry name" value="FMN_bind"/>
    <property type="match status" value="2"/>
</dbReference>
<keyword evidence="1" id="KW-1133">Transmembrane helix</keyword>
<feature type="transmembrane region" description="Helical" evidence="1">
    <location>
        <begin position="9"/>
        <end position="27"/>
    </location>
</feature>
<dbReference type="GO" id="GO:0010181">
    <property type="term" value="F:FMN binding"/>
    <property type="evidence" value="ECO:0007669"/>
    <property type="project" value="InterPro"/>
</dbReference>
<evidence type="ECO:0000256" key="1">
    <source>
        <dbReference type="SAM" id="Phobius"/>
    </source>
</evidence>
<dbReference type="GO" id="GO:0016020">
    <property type="term" value="C:membrane"/>
    <property type="evidence" value="ECO:0007669"/>
    <property type="project" value="InterPro"/>
</dbReference>
<dbReference type="EMBL" id="BQKV01000020">
    <property type="protein sequence ID" value="GJN63864.1"/>
    <property type="molecule type" value="Genomic_DNA"/>
</dbReference>
<accession>A0AA37IWU0</accession>
<evidence type="ECO:0000313" key="4">
    <source>
        <dbReference type="Proteomes" id="UP001055185"/>
    </source>
</evidence>